<dbReference type="NCBIfam" id="NF004760">
    <property type="entry name" value="PRK06091.1"/>
    <property type="match status" value="1"/>
</dbReference>
<accession>A0ABV1ENL1</accession>
<dbReference type="InterPro" id="IPR005811">
    <property type="entry name" value="SUCC_ACL_C"/>
</dbReference>
<evidence type="ECO:0000259" key="1">
    <source>
        <dbReference type="Pfam" id="PF00549"/>
    </source>
</evidence>
<evidence type="ECO:0000313" key="2">
    <source>
        <dbReference type="EMBL" id="MEQ2456182.1"/>
    </source>
</evidence>
<dbReference type="Gene3D" id="3.40.50.720">
    <property type="entry name" value="NAD(P)-binding Rossmann-like Domain"/>
    <property type="match status" value="1"/>
</dbReference>
<dbReference type="SUPFAM" id="SSF52210">
    <property type="entry name" value="Succinyl-CoA synthetase domains"/>
    <property type="match status" value="2"/>
</dbReference>
<evidence type="ECO:0000313" key="3">
    <source>
        <dbReference type="Proteomes" id="UP001440599"/>
    </source>
</evidence>
<comment type="caution">
    <text evidence="2">The sequence shown here is derived from an EMBL/GenBank/DDBJ whole genome shotgun (WGS) entry which is preliminary data.</text>
</comment>
<dbReference type="PANTHER" id="PTHR11117">
    <property type="entry name" value="SUCCINYL-COA LIGASE SUBUNIT ALPHA"/>
    <property type="match status" value="1"/>
</dbReference>
<sequence>MITKNQVRKHLYFDSVTLMVASSMMRGLDGVINAAVMMGTDHNRALMTQAGLLGPDMEPFGVNDTVVGILAESEQAAQAAIAFFDDYIGGKKAAAEQTSEQRARTLAAAKTASPGVNFAVVSVPGRYARAEAEKAMELGMHVLLFSDNVSLEDEVELKKQAVEKGLLMMGPDCGTTIINGTALGFANVVRRGNIGLVAAAGTGLQEVTVLIDQLGGGVSQALGTGGRDLKAEVEGRMMSLCLDALEQDPETEVIVILSKPPAQSVMQKMLRQLEGVNKPVIAAFLGGDPALLEGSRVVWAGDLEQAARLAVLAARGEKPELPPADDGMLRAMAEEECAKLRPEQKHLRGLYSGGTLCYETILLLREAGLPTWSNIALDKDYLLDGGAPSREDTLLDMGDDFFTNGLPHPMIDFRQRVERMEQEAADPTVGVLLLDCVCGYGTHADPAGELAPAIRRAKERAAKDGRHLTVIVSVTATEADPQVRSAQLRALEAAGALTLPCNAQAARLAALVLKQLRSV</sequence>
<dbReference type="Pfam" id="PF00549">
    <property type="entry name" value="Ligase_CoA"/>
    <property type="match status" value="1"/>
</dbReference>
<organism evidence="2 3">
    <name type="scientific">Flavonifractor hominis</name>
    <dbReference type="NCBI Taxonomy" id="3133178"/>
    <lineage>
        <taxon>Bacteria</taxon>
        <taxon>Bacillati</taxon>
        <taxon>Bacillota</taxon>
        <taxon>Clostridia</taxon>
        <taxon>Eubacteriales</taxon>
        <taxon>Oscillospiraceae</taxon>
        <taxon>Flavonifractor</taxon>
    </lineage>
</organism>
<dbReference type="Gene3D" id="3.40.50.261">
    <property type="entry name" value="Succinyl-CoA synthetase domains"/>
    <property type="match status" value="2"/>
</dbReference>
<dbReference type="PANTHER" id="PTHR11117:SF24">
    <property type="entry name" value="PROTEIN FDRA"/>
    <property type="match status" value="1"/>
</dbReference>
<feature type="domain" description="ATP-citrate synthase/succinyl-CoA ligase C-terminal" evidence="1">
    <location>
        <begin position="350"/>
        <end position="511"/>
    </location>
</feature>
<gene>
    <name evidence="2" type="primary">fdrA</name>
    <name evidence="2" type="ORF">WMO45_06565</name>
</gene>
<dbReference type="EMBL" id="JBBMFT010000003">
    <property type="protein sequence ID" value="MEQ2456182.1"/>
    <property type="molecule type" value="Genomic_DNA"/>
</dbReference>
<name>A0ABV1ENL1_9FIRM</name>
<dbReference type="Proteomes" id="UP001440599">
    <property type="component" value="Unassembled WGS sequence"/>
</dbReference>
<dbReference type="InterPro" id="IPR016102">
    <property type="entry name" value="Succinyl-CoA_synth-like"/>
</dbReference>
<dbReference type="RefSeq" id="WP_349139768.1">
    <property type="nucleotide sequence ID" value="NZ_JBBMFT010000003.1"/>
</dbReference>
<proteinExistence type="predicted"/>
<keyword evidence="3" id="KW-1185">Reference proteome</keyword>
<protein>
    <submittedName>
        <fullName evidence="2">Acyl-CoA synthetase FdrA</fullName>
    </submittedName>
</protein>
<reference evidence="2 3" key="1">
    <citation type="submission" date="2024-03" db="EMBL/GenBank/DDBJ databases">
        <title>Human intestinal bacterial collection.</title>
        <authorList>
            <person name="Pauvert C."/>
            <person name="Hitch T.C.A."/>
            <person name="Clavel T."/>
        </authorList>
    </citation>
    <scope>NUCLEOTIDE SEQUENCE [LARGE SCALE GENOMIC DNA]</scope>
    <source>
        <strain evidence="2 3">CLA-AP-H34</strain>
    </source>
</reference>